<dbReference type="GeneID" id="63697979"/>
<evidence type="ECO:0000313" key="1">
    <source>
        <dbReference type="EMBL" id="EYE91788.1"/>
    </source>
</evidence>
<keyword evidence="2" id="KW-1185">Reference proteome</keyword>
<name>A0A017S428_ASPRC</name>
<proteinExistence type="predicted"/>
<dbReference type="RefSeq" id="XP_040635478.1">
    <property type="nucleotide sequence ID" value="XM_040782855.1"/>
</dbReference>
<sequence>MIRPNNQHHPSFVIETGWTKSQPRMLNDTILSLVEGRPDVNIAILLNWSQKVNTS</sequence>
<reference evidence="2" key="1">
    <citation type="journal article" date="2014" name="Nat. Commun.">
        <title>Genomic adaptations of the halophilic Dead Sea filamentous fungus Eurotium rubrum.</title>
        <authorList>
            <person name="Kis-Papo T."/>
            <person name="Weig A.R."/>
            <person name="Riley R."/>
            <person name="Persoh D."/>
            <person name="Salamov A."/>
            <person name="Sun H."/>
            <person name="Lipzen A."/>
            <person name="Wasser S.P."/>
            <person name="Rambold G."/>
            <person name="Grigoriev I.V."/>
            <person name="Nevo E."/>
        </authorList>
    </citation>
    <scope>NUCLEOTIDE SEQUENCE [LARGE SCALE GENOMIC DNA]</scope>
    <source>
        <strain evidence="2">CBS 135680</strain>
    </source>
</reference>
<gene>
    <name evidence="1" type="ORF">EURHEDRAFT_416061</name>
</gene>
<organism evidence="1 2">
    <name type="scientific">Aspergillus ruber (strain CBS 135680)</name>
    <dbReference type="NCBI Taxonomy" id="1388766"/>
    <lineage>
        <taxon>Eukaryota</taxon>
        <taxon>Fungi</taxon>
        <taxon>Dikarya</taxon>
        <taxon>Ascomycota</taxon>
        <taxon>Pezizomycotina</taxon>
        <taxon>Eurotiomycetes</taxon>
        <taxon>Eurotiomycetidae</taxon>
        <taxon>Eurotiales</taxon>
        <taxon>Aspergillaceae</taxon>
        <taxon>Aspergillus</taxon>
        <taxon>Aspergillus subgen. Aspergillus</taxon>
    </lineage>
</organism>
<dbReference type="HOGENOM" id="CLU_3031968_0_0_1"/>
<dbReference type="AlphaFoldDB" id="A0A017S428"/>
<evidence type="ECO:0000313" key="2">
    <source>
        <dbReference type="Proteomes" id="UP000019804"/>
    </source>
</evidence>
<accession>A0A017S428</accession>
<dbReference type="OrthoDB" id="76567at2759"/>
<dbReference type="EMBL" id="KK088441">
    <property type="protein sequence ID" value="EYE91788.1"/>
    <property type="molecule type" value="Genomic_DNA"/>
</dbReference>
<protein>
    <submittedName>
        <fullName evidence="1">Uncharacterized protein</fullName>
    </submittedName>
</protein>
<dbReference type="Proteomes" id="UP000019804">
    <property type="component" value="Unassembled WGS sequence"/>
</dbReference>